<dbReference type="Proteomes" id="UP001172101">
    <property type="component" value="Unassembled WGS sequence"/>
</dbReference>
<keyword evidence="2" id="KW-1185">Reference proteome</keyword>
<dbReference type="GeneID" id="85329609"/>
<accession>A0AA39ZR19</accession>
<organism evidence="1 2">
    <name type="scientific">Lasiosphaeria miniovina</name>
    <dbReference type="NCBI Taxonomy" id="1954250"/>
    <lineage>
        <taxon>Eukaryota</taxon>
        <taxon>Fungi</taxon>
        <taxon>Dikarya</taxon>
        <taxon>Ascomycota</taxon>
        <taxon>Pezizomycotina</taxon>
        <taxon>Sordariomycetes</taxon>
        <taxon>Sordariomycetidae</taxon>
        <taxon>Sordariales</taxon>
        <taxon>Lasiosphaeriaceae</taxon>
        <taxon>Lasiosphaeria</taxon>
    </lineage>
</organism>
<comment type="caution">
    <text evidence="1">The sequence shown here is derived from an EMBL/GenBank/DDBJ whole genome shotgun (WGS) entry which is preliminary data.</text>
</comment>
<sequence>MSRQYDIWSMGCLILEIFVGLAHGYKGVKNIRSDVQGEHRGPKPCYTVEESPRREATGKLKDVVETWMDYLAEGPACDGRTALGQLLDLVRKRLLVVELPPHEAADKEPTRLQRYRATSAELAAALGRIMDDSNCSEHYWLNPKVDIRPAPRFNREDFQGPWGSLESLYPGFGGALGNSKSI</sequence>
<evidence type="ECO:0000313" key="1">
    <source>
        <dbReference type="EMBL" id="KAK0702041.1"/>
    </source>
</evidence>
<protein>
    <recommendedName>
        <fullName evidence="3">Protein kinase domain-containing protein</fullName>
    </recommendedName>
</protein>
<dbReference type="AlphaFoldDB" id="A0AA39ZR19"/>
<name>A0AA39ZR19_9PEZI</name>
<gene>
    <name evidence="1" type="ORF">B0T26DRAFT_758000</name>
</gene>
<evidence type="ECO:0008006" key="3">
    <source>
        <dbReference type="Google" id="ProtNLM"/>
    </source>
</evidence>
<proteinExistence type="predicted"/>
<dbReference type="RefSeq" id="XP_060289705.1">
    <property type="nucleotide sequence ID" value="XM_060446339.1"/>
</dbReference>
<dbReference type="EMBL" id="JAUIRO010000009">
    <property type="protein sequence ID" value="KAK0702041.1"/>
    <property type="molecule type" value="Genomic_DNA"/>
</dbReference>
<evidence type="ECO:0000313" key="2">
    <source>
        <dbReference type="Proteomes" id="UP001172101"/>
    </source>
</evidence>
<reference evidence="1" key="1">
    <citation type="submission" date="2023-06" db="EMBL/GenBank/DDBJ databases">
        <title>Genome-scale phylogeny and comparative genomics of the fungal order Sordariales.</title>
        <authorList>
            <consortium name="Lawrence Berkeley National Laboratory"/>
            <person name="Hensen N."/>
            <person name="Bonometti L."/>
            <person name="Westerberg I."/>
            <person name="Brannstrom I.O."/>
            <person name="Guillou S."/>
            <person name="Cros-Aarteil S."/>
            <person name="Calhoun S."/>
            <person name="Haridas S."/>
            <person name="Kuo A."/>
            <person name="Mondo S."/>
            <person name="Pangilinan J."/>
            <person name="Riley R."/>
            <person name="LaButti K."/>
            <person name="Andreopoulos B."/>
            <person name="Lipzen A."/>
            <person name="Chen C."/>
            <person name="Yanf M."/>
            <person name="Daum C."/>
            <person name="Ng V."/>
            <person name="Clum A."/>
            <person name="Steindorff A."/>
            <person name="Ohm R."/>
            <person name="Martin F."/>
            <person name="Silar P."/>
            <person name="Natvig D."/>
            <person name="Lalanne C."/>
            <person name="Gautier V."/>
            <person name="Ament-velasquez S.L."/>
            <person name="Kruys A."/>
            <person name="Hutchinson M.I."/>
            <person name="Powell A.J."/>
            <person name="Barry K."/>
            <person name="Miller A.N."/>
            <person name="Grigoriev I.V."/>
            <person name="Debuchy R."/>
            <person name="Gladieux P."/>
            <person name="Thoren M.H."/>
            <person name="Johannesson H."/>
        </authorList>
    </citation>
    <scope>NUCLEOTIDE SEQUENCE</scope>
    <source>
        <strain evidence="1">SMH2392-1A</strain>
    </source>
</reference>